<dbReference type="Proteomes" id="UP000660262">
    <property type="component" value="Unassembled WGS sequence"/>
</dbReference>
<feature type="domain" description="Aminoacyl-tRNA synthetase class Ia" evidence="15">
    <location>
        <begin position="112"/>
        <end position="698"/>
    </location>
</feature>
<dbReference type="AlphaFoldDB" id="A0A830HAZ0"/>
<feature type="coiled-coil region" evidence="13">
    <location>
        <begin position="974"/>
        <end position="1043"/>
    </location>
</feature>
<dbReference type="FunFam" id="3.40.50.620:FF:000020">
    <property type="entry name" value="Valine--tRNA ligase, mitochondrial"/>
    <property type="match status" value="1"/>
</dbReference>
<dbReference type="InterPro" id="IPR010978">
    <property type="entry name" value="tRNA-bd_arm"/>
</dbReference>
<sequence>MASSLNATTMASSSLSRRIRGLGGHNSSFIRWHSTSMFAAHLYVPMLQSTSHRCSGQAMSSSSSAAAATRGGARRRIGTVMGATTTGTPTTATSAEDLPKNFNQSGDAETALYATWEAEGCFRPEANSASNPSSSTTTANLPPFTIPMPPPNVTGRLHMGHAMFVALQDVMARYRRMRGHPTLWLPGTDHAGIATQLVVEKDLAAQGEPGRTEMGREAFTERVWSWKQQYGSAITSQMRRLGASCDWSRERFTLDEGLSDAVYEAFLRLHNDDLIYRDSYMVNWSVSLQTAVSDLEVEYAEENGSMYTFRYPVDDDTTKHVEVATTRPETIFGDTAVAVNPNDERYSHLVGKEAVIPLNGRRIPIIADEYVDMEFGTGVVKITPGHDINDYEVGRRNKLPIVNIYNNDATLNANCGNDKFVGMERFDARKAVWKELETLDLAIERKDHVSRIPRSQRGGDVIEPIVSEQWFVRAAPLAEPALAAVTETKETEIIPERYNKIYEGWLTEIKDWCISRQLWWGHRIPVYYVFDSEDAANDAEKSKFSGCTAYVVARSEDEAKEKAAEKDLAASAEAAVVRQDPDVLDTWFSSALWPFSTLGWPNETPDLEKFYPTTMMETGHDILFFWVARMMMMGCYLTGRPPFKTIYLHGLVRDEKGRKMSKSLGNVTDPIDTIEEFGADALRYTLATGTTPGNDVNLNPDKVKTNYQLTNKIWNAGKYVLFRGGQVDGGIPPPPSLAAGVADVDAMREEFPRLSERYIVSAANDAVRRSTDAHERYDFGEAGRIAYEFFYNEFADWYIEASKTRFLDATGDAESARSAAAAMTFALDVSLRLFHPFMPFVTEDLHSRLPWNAESPRLMNTHWPATDGVVDTEAMEQFSALQEVVKAIRNARAEYNVDPNKKLTGAKVLVDSETLANAMAPEADVMALLCKLENVELVIGKEASAEAASAAGSSGDLVLIVRDGMSATLPLSDLVDKDKEMDRITKRIAKATKERDGLAGRLNSPKFVDKAPANVVEKAREEKRELDEVIASLEARLKEVEAM</sequence>
<dbReference type="GO" id="GO:0004832">
    <property type="term" value="F:valine-tRNA ligase activity"/>
    <property type="evidence" value="ECO:0007669"/>
    <property type="project" value="UniProtKB-EC"/>
</dbReference>
<protein>
    <recommendedName>
        <fullName evidence="3">valine--tRNA ligase</fullName>
        <ecNumber evidence="3">6.1.1.9</ecNumber>
    </recommendedName>
    <alternativeName>
        <fullName evidence="10">Valyl-tRNA synthetase</fullName>
    </alternativeName>
</protein>
<dbReference type="EC" id="6.1.1.9" evidence="3"/>
<dbReference type="InterPro" id="IPR014729">
    <property type="entry name" value="Rossmann-like_a/b/a_fold"/>
</dbReference>
<feature type="region of interest" description="Disordered" evidence="14">
    <location>
        <begin position="55"/>
        <end position="77"/>
    </location>
</feature>
<evidence type="ECO:0000259" key="15">
    <source>
        <dbReference type="Pfam" id="PF00133"/>
    </source>
</evidence>
<comment type="similarity">
    <text evidence="2 12">Belongs to the class-I aminoacyl-tRNA synthetase family.</text>
</comment>
<dbReference type="PRINTS" id="PR00986">
    <property type="entry name" value="TRNASYNTHVAL"/>
</dbReference>
<evidence type="ECO:0000256" key="5">
    <source>
        <dbReference type="ARBA" id="ARBA00022598"/>
    </source>
</evidence>
<dbReference type="Gene3D" id="3.40.50.620">
    <property type="entry name" value="HUPs"/>
    <property type="match status" value="2"/>
</dbReference>
<feature type="domain" description="Valyl-tRNA synthetase tRNA-binding arm" evidence="17">
    <location>
        <begin position="978"/>
        <end position="1039"/>
    </location>
</feature>
<keyword evidence="9 12" id="KW-0030">Aminoacyl-tRNA synthetase</keyword>
<dbReference type="InterPro" id="IPR033705">
    <property type="entry name" value="Anticodon_Ia_Val"/>
</dbReference>
<dbReference type="Pfam" id="PF10458">
    <property type="entry name" value="Val_tRNA-synt_C"/>
    <property type="match status" value="1"/>
</dbReference>
<dbReference type="CDD" id="cd07962">
    <property type="entry name" value="Anticodon_Ia_Val"/>
    <property type="match status" value="1"/>
</dbReference>
<evidence type="ECO:0000256" key="8">
    <source>
        <dbReference type="ARBA" id="ARBA00022917"/>
    </source>
</evidence>
<evidence type="ECO:0000256" key="6">
    <source>
        <dbReference type="ARBA" id="ARBA00022741"/>
    </source>
</evidence>
<dbReference type="FunFam" id="3.90.740.10:FF:000005">
    <property type="entry name" value="Valine--tRNA ligase, mitochondrial"/>
    <property type="match status" value="1"/>
</dbReference>
<dbReference type="CDD" id="cd00817">
    <property type="entry name" value="ValRS_core"/>
    <property type="match status" value="1"/>
</dbReference>
<evidence type="ECO:0000256" key="11">
    <source>
        <dbReference type="ARBA" id="ARBA00047552"/>
    </source>
</evidence>
<evidence type="ECO:0000259" key="16">
    <source>
        <dbReference type="Pfam" id="PF08264"/>
    </source>
</evidence>
<dbReference type="GO" id="GO:0006438">
    <property type="term" value="P:valyl-tRNA aminoacylation"/>
    <property type="evidence" value="ECO:0007669"/>
    <property type="project" value="InterPro"/>
</dbReference>
<dbReference type="Gene3D" id="1.10.287.380">
    <property type="entry name" value="Valyl-tRNA synthetase, C-terminal domain"/>
    <property type="match status" value="1"/>
</dbReference>
<feature type="compositionally biased region" description="Low complexity" evidence="14">
    <location>
        <begin position="126"/>
        <end position="143"/>
    </location>
</feature>
<evidence type="ECO:0000256" key="10">
    <source>
        <dbReference type="ARBA" id="ARBA00029936"/>
    </source>
</evidence>
<feature type="domain" description="Methionyl/Valyl/Leucyl/Isoleucyl-tRNA synthetase anticodon-binding" evidence="16">
    <location>
        <begin position="756"/>
        <end position="903"/>
    </location>
</feature>
<comment type="caution">
    <text evidence="18">The sequence shown here is derived from an EMBL/GenBank/DDBJ whole genome shotgun (WGS) entry which is preliminary data.</text>
</comment>
<keyword evidence="8 12" id="KW-0648">Protein biosynthesis</keyword>
<dbReference type="SUPFAM" id="SSF46589">
    <property type="entry name" value="tRNA-binding arm"/>
    <property type="match status" value="1"/>
</dbReference>
<dbReference type="SUPFAM" id="SSF47323">
    <property type="entry name" value="Anticodon-binding domain of a subclass of class I aminoacyl-tRNA synthetases"/>
    <property type="match status" value="1"/>
</dbReference>
<keyword evidence="7 12" id="KW-0067">ATP-binding</keyword>
<comment type="subcellular location">
    <subcellularLocation>
        <location evidence="1">Cytoplasm</location>
    </subcellularLocation>
</comment>
<keyword evidence="19" id="KW-1185">Reference proteome</keyword>
<dbReference type="PANTHER" id="PTHR11946">
    <property type="entry name" value="VALYL-TRNA SYNTHETASES"/>
    <property type="match status" value="1"/>
</dbReference>
<dbReference type="SUPFAM" id="SSF52374">
    <property type="entry name" value="Nucleotidylyl transferase"/>
    <property type="match status" value="1"/>
</dbReference>
<dbReference type="Pfam" id="PF08264">
    <property type="entry name" value="Anticodon_1"/>
    <property type="match status" value="1"/>
</dbReference>
<dbReference type="SUPFAM" id="SSF50677">
    <property type="entry name" value="ValRS/IleRS/LeuRS editing domain"/>
    <property type="match status" value="1"/>
</dbReference>
<dbReference type="InterPro" id="IPR037118">
    <property type="entry name" value="Val-tRNA_synth_C_sf"/>
</dbReference>
<dbReference type="EMBL" id="BNJQ01000007">
    <property type="protein sequence ID" value="GHP04264.1"/>
    <property type="molecule type" value="Genomic_DNA"/>
</dbReference>
<organism evidence="18 19">
    <name type="scientific">Pycnococcus provasolii</name>
    <dbReference type="NCBI Taxonomy" id="41880"/>
    <lineage>
        <taxon>Eukaryota</taxon>
        <taxon>Viridiplantae</taxon>
        <taxon>Chlorophyta</taxon>
        <taxon>Pseudoscourfieldiophyceae</taxon>
        <taxon>Pseudoscourfieldiales</taxon>
        <taxon>Pycnococcaceae</taxon>
        <taxon>Pycnococcus</taxon>
    </lineage>
</organism>
<name>A0A830HAZ0_9CHLO</name>
<dbReference type="GO" id="GO:0005524">
    <property type="term" value="F:ATP binding"/>
    <property type="evidence" value="ECO:0007669"/>
    <property type="project" value="UniProtKB-KW"/>
</dbReference>
<dbReference type="InterPro" id="IPR019499">
    <property type="entry name" value="Val-tRNA_synth_tRNA-bd"/>
</dbReference>
<keyword evidence="4" id="KW-0963">Cytoplasm</keyword>
<dbReference type="GO" id="GO:0002161">
    <property type="term" value="F:aminoacyl-tRNA deacylase activity"/>
    <property type="evidence" value="ECO:0007669"/>
    <property type="project" value="InterPro"/>
</dbReference>
<evidence type="ECO:0000259" key="17">
    <source>
        <dbReference type="Pfam" id="PF10458"/>
    </source>
</evidence>
<dbReference type="InterPro" id="IPR001412">
    <property type="entry name" value="aa-tRNA-synth_I_CS"/>
</dbReference>
<evidence type="ECO:0000256" key="1">
    <source>
        <dbReference type="ARBA" id="ARBA00004496"/>
    </source>
</evidence>
<dbReference type="Gene3D" id="1.10.730.10">
    <property type="entry name" value="Isoleucyl-tRNA Synthetase, Domain 1"/>
    <property type="match status" value="1"/>
</dbReference>
<dbReference type="FunFam" id="1.10.287.380:FF:000001">
    <property type="entry name" value="Valine--tRNA ligase"/>
    <property type="match status" value="1"/>
</dbReference>
<keyword evidence="13" id="KW-0175">Coiled coil</keyword>
<evidence type="ECO:0000256" key="4">
    <source>
        <dbReference type="ARBA" id="ARBA00022490"/>
    </source>
</evidence>
<evidence type="ECO:0000256" key="3">
    <source>
        <dbReference type="ARBA" id="ARBA00013169"/>
    </source>
</evidence>
<dbReference type="NCBIfam" id="TIGR00422">
    <property type="entry name" value="valS"/>
    <property type="match status" value="1"/>
</dbReference>
<gene>
    <name evidence="18" type="ORF">PPROV_000301800</name>
</gene>
<evidence type="ECO:0000256" key="12">
    <source>
        <dbReference type="RuleBase" id="RU363035"/>
    </source>
</evidence>
<evidence type="ECO:0000256" key="13">
    <source>
        <dbReference type="SAM" id="Coils"/>
    </source>
</evidence>
<dbReference type="GO" id="GO:0048608">
    <property type="term" value="P:reproductive structure development"/>
    <property type="evidence" value="ECO:0007669"/>
    <property type="project" value="UniProtKB-ARBA"/>
</dbReference>
<dbReference type="Pfam" id="PF00133">
    <property type="entry name" value="tRNA-synt_1"/>
    <property type="match status" value="1"/>
</dbReference>
<dbReference type="InterPro" id="IPR013155">
    <property type="entry name" value="M/V/L/I-tRNA-synth_anticd-bd"/>
</dbReference>
<evidence type="ECO:0000313" key="19">
    <source>
        <dbReference type="Proteomes" id="UP000660262"/>
    </source>
</evidence>
<dbReference type="Gene3D" id="3.90.740.10">
    <property type="entry name" value="Valyl/Leucyl/Isoleucyl-tRNA synthetase, editing domain"/>
    <property type="match status" value="2"/>
</dbReference>
<dbReference type="InterPro" id="IPR002300">
    <property type="entry name" value="aa-tRNA-synth_Ia"/>
</dbReference>
<accession>A0A830HAZ0</accession>
<dbReference type="PROSITE" id="PS00178">
    <property type="entry name" value="AA_TRNA_LIGASE_I"/>
    <property type="match status" value="1"/>
</dbReference>
<evidence type="ECO:0000256" key="2">
    <source>
        <dbReference type="ARBA" id="ARBA00005594"/>
    </source>
</evidence>
<dbReference type="NCBIfam" id="NF004349">
    <property type="entry name" value="PRK05729.1"/>
    <property type="match status" value="1"/>
</dbReference>
<feature type="region of interest" description="Disordered" evidence="14">
    <location>
        <begin position="124"/>
        <end position="149"/>
    </location>
</feature>
<dbReference type="GO" id="GO:0005829">
    <property type="term" value="C:cytosol"/>
    <property type="evidence" value="ECO:0007669"/>
    <property type="project" value="TreeGrafter"/>
</dbReference>
<dbReference type="InterPro" id="IPR009080">
    <property type="entry name" value="tRNAsynth_Ia_anticodon-bd"/>
</dbReference>
<dbReference type="InterPro" id="IPR002303">
    <property type="entry name" value="Valyl-tRNA_ligase"/>
</dbReference>
<dbReference type="FunFam" id="3.40.50.620:FF:000078">
    <property type="entry name" value="Valine--tRNA ligase, mitochondrial"/>
    <property type="match status" value="1"/>
</dbReference>
<evidence type="ECO:0000256" key="9">
    <source>
        <dbReference type="ARBA" id="ARBA00023146"/>
    </source>
</evidence>
<evidence type="ECO:0000256" key="7">
    <source>
        <dbReference type="ARBA" id="ARBA00022840"/>
    </source>
</evidence>
<reference evidence="18" key="1">
    <citation type="submission" date="2020-10" db="EMBL/GenBank/DDBJ databases">
        <title>Unveiling of a novel bifunctional photoreceptor, Dualchrome1, isolated from a cosmopolitan green alga.</title>
        <authorList>
            <person name="Suzuki S."/>
            <person name="Kawachi M."/>
        </authorList>
    </citation>
    <scope>NUCLEOTIDE SEQUENCE</scope>
    <source>
        <strain evidence="18">NIES 2893</strain>
    </source>
</reference>
<keyword evidence="5 12" id="KW-0436">Ligase</keyword>
<dbReference type="InterPro" id="IPR009008">
    <property type="entry name" value="Val/Leu/Ile-tRNA-synth_edit"/>
</dbReference>
<proteinExistence type="inferred from homology"/>
<comment type="catalytic activity">
    <reaction evidence="11">
        <text>tRNA(Val) + L-valine + ATP = L-valyl-tRNA(Val) + AMP + diphosphate</text>
        <dbReference type="Rhea" id="RHEA:10704"/>
        <dbReference type="Rhea" id="RHEA-COMP:9672"/>
        <dbReference type="Rhea" id="RHEA-COMP:9708"/>
        <dbReference type="ChEBI" id="CHEBI:30616"/>
        <dbReference type="ChEBI" id="CHEBI:33019"/>
        <dbReference type="ChEBI" id="CHEBI:57762"/>
        <dbReference type="ChEBI" id="CHEBI:78442"/>
        <dbReference type="ChEBI" id="CHEBI:78537"/>
        <dbReference type="ChEBI" id="CHEBI:456215"/>
        <dbReference type="EC" id="6.1.1.9"/>
    </reaction>
</comment>
<evidence type="ECO:0000313" key="18">
    <source>
        <dbReference type="EMBL" id="GHP04264.1"/>
    </source>
</evidence>
<dbReference type="OrthoDB" id="629407at2759"/>
<evidence type="ECO:0000256" key="14">
    <source>
        <dbReference type="SAM" id="MobiDB-lite"/>
    </source>
</evidence>
<dbReference type="GO" id="GO:0009791">
    <property type="term" value="P:post-embryonic development"/>
    <property type="evidence" value="ECO:0007669"/>
    <property type="project" value="UniProtKB-ARBA"/>
</dbReference>
<feature type="compositionally biased region" description="Low complexity" evidence="14">
    <location>
        <begin position="55"/>
        <end position="71"/>
    </location>
</feature>
<keyword evidence="6 12" id="KW-0547">Nucleotide-binding</keyword>
<dbReference type="PANTHER" id="PTHR11946:SF93">
    <property type="entry name" value="VALINE--TRNA LIGASE, CHLOROPLASTIC_MITOCHONDRIAL 2"/>
    <property type="match status" value="1"/>
</dbReference>
<dbReference type="HAMAP" id="MF_02004">
    <property type="entry name" value="Val_tRNA_synth_type1"/>
    <property type="match status" value="1"/>
</dbReference>